<keyword evidence="2 3" id="KW-0687">Ribonucleoprotein</keyword>
<dbReference type="PANTHER" id="PTHR12919">
    <property type="entry name" value="30S RIBOSOMAL PROTEIN S16"/>
    <property type="match status" value="1"/>
</dbReference>
<dbReference type="InterPro" id="IPR020592">
    <property type="entry name" value="Ribosomal_bS16_CS"/>
</dbReference>
<evidence type="ECO:0000256" key="2">
    <source>
        <dbReference type="ARBA" id="ARBA00023274"/>
    </source>
</evidence>
<dbReference type="Gene3D" id="3.30.1320.10">
    <property type="match status" value="1"/>
</dbReference>
<keyword evidence="1 3" id="KW-0689">Ribosomal protein</keyword>
<keyword evidence="5" id="KW-1185">Reference proteome</keyword>
<dbReference type="Pfam" id="PF00886">
    <property type="entry name" value="Ribosomal_S16"/>
    <property type="match status" value="1"/>
</dbReference>
<evidence type="ECO:0000313" key="5">
    <source>
        <dbReference type="Proteomes" id="UP000033616"/>
    </source>
</evidence>
<dbReference type="GO" id="GO:0005737">
    <property type="term" value="C:cytoplasm"/>
    <property type="evidence" value="ECO:0007669"/>
    <property type="project" value="UniProtKB-ARBA"/>
</dbReference>
<accession>A0A0F3MK29</accession>
<protein>
    <recommendedName>
        <fullName evidence="3">Small ribosomal subunit protein bS16</fullName>
    </recommendedName>
</protein>
<gene>
    <name evidence="3 4" type="primary">rpsP</name>
    <name evidence="4" type="ORF">OCHUTO_0623</name>
</gene>
<sequence length="110" mass="12605">MAVKIRLARSGAKKCSYFKIVVANNHAPRDGAFIEKVGYYNPLLSKDNQERVVLKTDRVEHWLAHGAQPTERVIKFIQQFNITLPLSVQKKLEVKLKSRVAKPPKEKHNT</sequence>
<dbReference type="GO" id="GO:0003735">
    <property type="term" value="F:structural constituent of ribosome"/>
    <property type="evidence" value="ECO:0007669"/>
    <property type="project" value="InterPro"/>
</dbReference>
<name>A0A0F3MK29_9RICK</name>
<dbReference type="EMBL" id="LANP01000014">
    <property type="protein sequence ID" value="KJV56016.1"/>
    <property type="molecule type" value="Genomic_DNA"/>
</dbReference>
<evidence type="ECO:0000256" key="3">
    <source>
        <dbReference type="HAMAP-Rule" id="MF_00385"/>
    </source>
</evidence>
<evidence type="ECO:0000313" key="4">
    <source>
        <dbReference type="EMBL" id="KJV56016.1"/>
    </source>
</evidence>
<dbReference type="PROSITE" id="PS00732">
    <property type="entry name" value="RIBOSOMAL_S16"/>
    <property type="match status" value="1"/>
</dbReference>
<dbReference type="Proteomes" id="UP000033616">
    <property type="component" value="Unassembled WGS sequence"/>
</dbReference>
<dbReference type="STRING" id="1359168.OCHUTO_0623"/>
<evidence type="ECO:0000256" key="1">
    <source>
        <dbReference type="ARBA" id="ARBA00022980"/>
    </source>
</evidence>
<dbReference type="InterPro" id="IPR000307">
    <property type="entry name" value="Ribosomal_bS16"/>
</dbReference>
<dbReference type="GO" id="GO:0006412">
    <property type="term" value="P:translation"/>
    <property type="evidence" value="ECO:0007669"/>
    <property type="project" value="UniProtKB-UniRule"/>
</dbReference>
<dbReference type="HAMAP" id="MF_00385">
    <property type="entry name" value="Ribosomal_bS16"/>
    <property type="match status" value="1"/>
</dbReference>
<dbReference type="PANTHER" id="PTHR12919:SF20">
    <property type="entry name" value="SMALL RIBOSOMAL SUBUNIT PROTEIN BS16M"/>
    <property type="match status" value="1"/>
</dbReference>
<comment type="caution">
    <text evidence="4">The sequence shown here is derived from an EMBL/GenBank/DDBJ whole genome shotgun (WGS) entry which is preliminary data.</text>
</comment>
<dbReference type="RefSeq" id="WP_045797296.1">
    <property type="nucleotide sequence ID" value="NZ_LANP01000014.1"/>
</dbReference>
<dbReference type="PATRIC" id="fig|1359168.3.peg.226"/>
<dbReference type="AlphaFoldDB" id="A0A0F3MK29"/>
<dbReference type="SUPFAM" id="SSF54565">
    <property type="entry name" value="Ribosomal protein S16"/>
    <property type="match status" value="1"/>
</dbReference>
<proteinExistence type="inferred from homology"/>
<dbReference type="OrthoDB" id="9807878at2"/>
<dbReference type="InterPro" id="IPR023803">
    <property type="entry name" value="Ribosomal_bS16_dom_sf"/>
</dbReference>
<comment type="similarity">
    <text evidence="3">Belongs to the bacterial ribosomal protein bS16 family.</text>
</comment>
<dbReference type="NCBIfam" id="TIGR00002">
    <property type="entry name" value="S16"/>
    <property type="match status" value="1"/>
</dbReference>
<organism evidence="4 5">
    <name type="scientific">Orientia chuto str. Dubai</name>
    <dbReference type="NCBI Taxonomy" id="1359168"/>
    <lineage>
        <taxon>Bacteria</taxon>
        <taxon>Pseudomonadati</taxon>
        <taxon>Pseudomonadota</taxon>
        <taxon>Alphaproteobacteria</taxon>
        <taxon>Rickettsiales</taxon>
        <taxon>Rickettsiaceae</taxon>
        <taxon>Rickettsieae</taxon>
        <taxon>Orientia</taxon>
    </lineage>
</organism>
<reference evidence="4 5" key="1">
    <citation type="submission" date="2015-02" db="EMBL/GenBank/DDBJ databases">
        <title>Genome Sequencing of Rickettsiales.</title>
        <authorList>
            <person name="Daugherty S.C."/>
            <person name="Su Q."/>
            <person name="Abolude K."/>
            <person name="Beier-Sexton M."/>
            <person name="Carlyon J.A."/>
            <person name="Carter R."/>
            <person name="Day N.P."/>
            <person name="Dumler S.J."/>
            <person name="Dyachenko V."/>
            <person name="Godinez A."/>
            <person name="Kurtti T.J."/>
            <person name="Lichay M."/>
            <person name="Mullins K.E."/>
            <person name="Ott S."/>
            <person name="Pappas-Brown V."/>
            <person name="Paris D.H."/>
            <person name="Patel P."/>
            <person name="Richards A.L."/>
            <person name="Sadzewicz L."/>
            <person name="Sears K."/>
            <person name="Seidman D."/>
            <person name="Sengamalay N."/>
            <person name="Stenos J."/>
            <person name="Tallon L.J."/>
            <person name="Vincent G."/>
            <person name="Fraser C.M."/>
            <person name="Munderloh U."/>
            <person name="Dunning-Hotopp J.C."/>
        </authorList>
    </citation>
    <scope>NUCLEOTIDE SEQUENCE [LARGE SCALE GENOMIC DNA]</scope>
    <source>
        <strain evidence="4 5">Fuller</strain>
    </source>
</reference>
<dbReference type="GO" id="GO:0015935">
    <property type="term" value="C:small ribosomal subunit"/>
    <property type="evidence" value="ECO:0007669"/>
    <property type="project" value="TreeGrafter"/>
</dbReference>